<evidence type="ECO:0000313" key="3">
    <source>
        <dbReference type="Proteomes" id="UP000198926"/>
    </source>
</evidence>
<reference evidence="2 3" key="1">
    <citation type="submission" date="2016-10" db="EMBL/GenBank/DDBJ databases">
        <authorList>
            <person name="de Groot N.N."/>
        </authorList>
    </citation>
    <scope>NUCLEOTIDE SEQUENCE [LARGE SCALE GENOMIC DNA]</scope>
    <source>
        <strain evidence="2 3">DSM 29433</strain>
    </source>
</reference>
<protein>
    <submittedName>
        <fullName evidence="2">Uncharacterized protein</fullName>
    </submittedName>
</protein>
<name>A0A1I6MZF2_9RHOB</name>
<evidence type="ECO:0000313" key="2">
    <source>
        <dbReference type="EMBL" id="SFS21027.1"/>
    </source>
</evidence>
<dbReference type="AlphaFoldDB" id="A0A1I6MZF2"/>
<dbReference type="EMBL" id="FOZM01000003">
    <property type="protein sequence ID" value="SFS21027.1"/>
    <property type="molecule type" value="Genomic_DNA"/>
</dbReference>
<keyword evidence="1" id="KW-0732">Signal</keyword>
<dbReference type="PROSITE" id="PS51257">
    <property type="entry name" value="PROKAR_LIPOPROTEIN"/>
    <property type="match status" value="1"/>
</dbReference>
<keyword evidence="3" id="KW-1185">Reference proteome</keyword>
<proteinExistence type="predicted"/>
<evidence type="ECO:0000256" key="1">
    <source>
        <dbReference type="SAM" id="SignalP"/>
    </source>
</evidence>
<dbReference type="STRING" id="1123755.SAMN05444714_2719"/>
<organism evidence="2 3">
    <name type="scientific">Yoonia litorea</name>
    <dbReference type="NCBI Taxonomy" id="1123755"/>
    <lineage>
        <taxon>Bacteria</taxon>
        <taxon>Pseudomonadati</taxon>
        <taxon>Pseudomonadota</taxon>
        <taxon>Alphaproteobacteria</taxon>
        <taxon>Rhodobacterales</taxon>
        <taxon>Paracoccaceae</taxon>
        <taxon>Yoonia</taxon>
    </lineage>
</organism>
<gene>
    <name evidence="2" type="ORF">SAMN05444714_2719</name>
</gene>
<sequence length="161" mass="17123">MIRLLITTVLCAAFATQSVALSCLRPDPIETFKRLAAAEESYFVLRGTLTFDEAALPPSVGDNDMAQPDPIPGFFVGSGLSKQGFTTDYVGNVLLQVNCAGPWCGSARSNVEAVWFVPFSDPPAILQADPCGSMTFFEPTDAVVTMLESCMADGTCVPVSE</sequence>
<dbReference type="RefSeq" id="WP_242649908.1">
    <property type="nucleotide sequence ID" value="NZ_FOZM01000003.1"/>
</dbReference>
<dbReference type="Proteomes" id="UP000198926">
    <property type="component" value="Unassembled WGS sequence"/>
</dbReference>
<feature type="signal peptide" evidence="1">
    <location>
        <begin position="1"/>
        <end position="20"/>
    </location>
</feature>
<feature type="chain" id="PRO_5011453887" evidence="1">
    <location>
        <begin position="21"/>
        <end position="161"/>
    </location>
</feature>
<accession>A0A1I6MZF2</accession>